<evidence type="ECO:0000313" key="1">
    <source>
        <dbReference type="EMBL" id="GIF86524.1"/>
    </source>
</evidence>
<keyword evidence="2" id="KW-1185">Reference proteome</keyword>
<evidence type="ECO:0000313" key="2">
    <source>
        <dbReference type="Proteomes" id="UP000601223"/>
    </source>
</evidence>
<comment type="caution">
    <text evidence="1">The sequence shown here is derived from an EMBL/GenBank/DDBJ whole genome shotgun (WGS) entry which is preliminary data.</text>
</comment>
<name>A0A8J3JZD1_9ACTN</name>
<dbReference type="EMBL" id="BONF01000079">
    <property type="protein sequence ID" value="GIF86524.1"/>
    <property type="molecule type" value="Genomic_DNA"/>
</dbReference>
<sequence>MREVAAVLRKDPVERQEVIYGVVVGLKSRAGDEGGRVEVETIIDGGKRLVRLDLADDDYETARASHKRGPVVARGTLHRNPGRIATMDVVSFEQDLSLPIDIYPHGHAQ</sequence>
<organism evidence="1 2">
    <name type="scientific">Catellatospora bangladeshensis</name>
    <dbReference type="NCBI Taxonomy" id="310355"/>
    <lineage>
        <taxon>Bacteria</taxon>
        <taxon>Bacillati</taxon>
        <taxon>Actinomycetota</taxon>
        <taxon>Actinomycetes</taxon>
        <taxon>Micromonosporales</taxon>
        <taxon>Micromonosporaceae</taxon>
        <taxon>Catellatospora</taxon>
    </lineage>
</organism>
<gene>
    <name evidence="1" type="ORF">Cba03nite_78730</name>
</gene>
<dbReference type="AlphaFoldDB" id="A0A8J3JZD1"/>
<proteinExistence type="predicted"/>
<reference evidence="1 2" key="1">
    <citation type="submission" date="2021-01" db="EMBL/GenBank/DDBJ databases">
        <title>Whole genome shotgun sequence of Catellatospora bangladeshensis NBRC 107357.</title>
        <authorList>
            <person name="Komaki H."/>
            <person name="Tamura T."/>
        </authorList>
    </citation>
    <scope>NUCLEOTIDE SEQUENCE [LARGE SCALE GENOMIC DNA]</scope>
    <source>
        <strain evidence="1 2">NBRC 107357</strain>
    </source>
</reference>
<accession>A0A8J3JZD1</accession>
<protein>
    <submittedName>
        <fullName evidence="1">Uncharacterized protein</fullName>
    </submittedName>
</protein>
<dbReference type="Proteomes" id="UP000601223">
    <property type="component" value="Unassembled WGS sequence"/>
</dbReference>